<proteinExistence type="predicted"/>
<dbReference type="GO" id="GO:0030003">
    <property type="term" value="P:intracellular monoatomic cation homeostasis"/>
    <property type="evidence" value="ECO:0007669"/>
    <property type="project" value="TreeGrafter"/>
</dbReference>
<sequence length="774" mass="87127">MRLKLDLSLQGEENSSGLVQSLHDAARVIELGLRQQGSLSRVSWFSTAWLGGDRTGWIKVLSYQASVYSLLQAANEILSRGDERDNDINVFTQRSLSRQSAPLESLIRESLLAKQPEAYEWFWSEQIPAVVTTFVNYFEKDQQFAAATAETRKQTSLSPRNASDVSLLMLALSCVAAIMKLGAAKLSCTQFSSLVPDTLGRLMDMLVEFIPLQQAYHSVKPIGLRREFLVHFGPRAAARNDSGTEVVIFWVSLVQKQLQRAIDRERIWSRLTTSESIEVLEKDLAIFGFFIALGRSTKAFLSENGFDTLDEPIEELIRYLIGGSVLYYPQLASISSYQLYVEVVCEELDWLPFYPGITANSIRNTGHKSKQEVPPNLEAIPLVLDVCSYWIQSFIKYSKWLENPSHVKAARFLSAGHNKLKKCREDLGIEQTRAGAYSQIKKETDSFDKALESVEEALVRLEVLLQELHMSSASSQKEHLKAACSDLERIRRIKKEAEFLEVSFRTKAAFLQQEEDATMSTSSSSDDQQFSKRKDNKDGQNRSGNNRIQGLWSFVGRQPSKSVDQASSTPNDIGDDEPSESTGIMDSKSNEVRRFELLRSELMELEKRVQRSADQYEYEEEESQKADRTSKHSAGAERTQLVLQKKKESVIEKSLDKLKETSTDVLQGTQLLAIDVAAALGLLRRSIVGDELTEKEKQALRRTFTDLASVVPIGFLMLLPVTAVGHAAMLAAIQRYMPSLIPSTYGPDRLDLLRQLEKVKEMETEVNPTEKADE</sequence>
<feature type="region of interest" description="Disordered" evidence="1">
    <location>
        <begin position="609"/>
        <end position="639"/>
    </location>
</feature>
<dbReference type="EMBL" id="GEDG01002028">
    <property type="protein sequence ID" value="JAP36362.1"/>
    <property type="molecule type" value="Transcribed_RNA"/>
</dbReference>
<dbReference type="InterPro" id="IPR044202">
    <property type="entry name" value="LETM1/MDM38-like"/>
</dbReference>
<keyword evidence="2" id="KW-0812">Transmembrane</keyword>
<feature type="compositionally biased region" description="Polar residues" evidence="1">
    <location>
        <begin position="559"/>
        <end position="571"/>
    </location>
</feature>
<accession>A0A0V0IVE9</accession>
<feature type="transmembrane region" description="Helical" evidence="2">
    <location>
        <begin position="710"/>
        <end position="733"/>
    </location>
</feature>
<dbReference type="PANTHER" id="PTHR14009:SF9">
    <property type="entry name" value="LETM1-LIKE PROTEIN"/>
    <property type="match status" value="1"/>
</dbReference>
<protein>
    <submittedName>
        <fullName evidence="3">Putative ovule protein</fullName>
    </submittedName>
</protein>
<evidence type="ECO:0000256" key="2">
    <source>
        <dbReference type="SAM" id="Phobius"/>
    </source>
</evidence>
<dbReference type="AlphaFoldDB" id="A0A0V0IVE9"/>
<keyword evidence="2" id="KW-1133">Transmembrane helix</keyword>
<reference evidence="3" key="1">
    <citation type="submission" date="2015-12" db="EMBL/GenBank/DDBJ databases">
        <title>Gene expression during late stages of embryo sac development: a critical building block for successful pollen-pistil interactions.</title>
        <authorList>
            <person name="Liu Y."/>
            <person name="Joly V."/>
            <person name="Sabar M."/>
            <person name="Matton D.P."/>
        </authorList>
    </citation>
    <scope>NUCLEOTIDE SEQUENCE</scope>
</reference>
<organism evidence="3">
    <name type="scientific">Solanum chacoense</name>
    <name type="common">Chaco potato</name>
    <dbReference type="NCBI Taxonomy" id="4108"/>
    <lineage>
        <taxon>Eukaryota</taxon>
        <taxon>Viridiplantae</taxon>
        <taxon>Streptophyta</taxon>
        <taxon>Embryophyta</taxon>
        <taxon>Tracheophyta</taxon>
        <taxon>Spermatophyta</taxon>
        <taxon>Magnoliopsida</taxon>
        <taxon>eudicotyledons</taxon>
        <taxon>Gunneridae</taxon>
        <taxon>Pentapetalae</taxon>
        <taxon>asterids</taxon>
        <taxon>lamiids</taxon>
        <taxon>Solanales</taxon>
        <taxon>Solanaceae</taxon>
        <taxon>Solanoideae</taxon>
        <taxon>Solaneae</taxon>
        <taxon>Solanum</taxon>
    </lineage>
</organism>
<dbReference type="PANTHER" id="PTHR14009">
    <property type="entry name" value="LEUCINE ZIPPER-EF-HAND CONTAINING TRANSMEMBRANE PROTEIN"/>
    <property type="match status" value="1"/>
</dbReference>
<feature type="compositionally biased region" description="Basic and acidic residues" evidence="1">
    <location>
        <begin position="529"/>
        <end position="540"/>
    </location>
</feature>
<feature type="region of interest" description="Disordered" evidence="1">
    <location>
        <begin position="513"/>
        <end position="547"/>
    </location>
</feature>
<dbReference type="GO" id="GO:0005743">
    <property type="term" value="C:mitochondrial inner membrane"/>
    <property type="evidence" value="ECO:0007669"/>
    <property type="project" value="InterPro"/>
</dbReference>
<feature type="region of interest" description="Disordered" evidence="1">
    <location>
        <begin position="559"/>
        <end position="588"/>
    </location>
</feature>
<name>A0A0V0IVE9_SOLCH</name>
<evidence type="ECO:0000256" key="1">
    <source>
        <dbReference type="SAM" id="MobiDB-lite"/>
    </source>
</evidence>
<keyword evidence="2" id="KW-0472">Membrane</keyword>
<evidence type="ECO:0000313" key="3">
    <source>
        <dbReference type="EMBL" id="JAP36362.1"/>
    </source>
</evidence>